<dbReference type="PROSITE" id="PS50994">
    <property type="entry name" value="INTEGRASE"/>
    <property type="match status" value="1"/>
</dbReference>
<dbReference type="RefSeq" id="XP_010468650.1">
    <property type="nucleotide sequence ID" value="XM_010470348.1"/>
</dbReference>
<dbReference type="Pfam" id="PF25597">
    <property type="entry name" value="SH3_retrovirus"/>
    <property type="match status" value="1"/>
</dbReference>
<dbReference type="Pfam" id="PF14223">
    <property type="entry name" value="Retrotran_gag_2"/>
    <property type="match status" value="1"/>
</dbReference>
<feature type="domain" description="CCHC-type" evidence="5">
    <location>
        <begin position="527"/>
        <end position="540"/>
    </location>
</feature>
<evidence type="ECO:0000256" key="2">
    <source>
        <dbReference type="PROSITE-ProRule" id="PRU00047"/>
    </source>
</evidence>
<dbReference type="InterPro" id="IPR039537">
    <property type="entry name" value="Retrotran_Ty1/copia-like"/>
</dbReference>
<dbReference type="InterPro" id="IPR036397">
    <property type="entry name" value="RNaseH_sf"/>
</dbReference>
<name>A0ABM0WBJ4_CAMSA</name>
<dbReference type="SUPFAM" id="SSF57756">
    <property type="entry name" value="Retrovirus zinc finger-like domains"/>
    <property type="match status" value="2"/>
</dbReference>
<dbReference type="Pfam" id="PF00665">
    <property type="entry name" value="rve"/>
    <property type="match status" value="1"/>
</dbReference>
<dbReference type="SMART" id="SM00343">
    <property type="entry name" value="ZnF_C2HC"/>
    <property type="match status" value="3"/>
</dbReference>
<organism evidence="7 8">
    <name type="scientific">Camelina sativa</name>
    <name type="common">False flax</name>
    <name type="synonym">Myagrum sativum</name>
    <dbReference type="NCBI Taxonomy" id="90675"/>
    <lineage>
        <taxon>Eukaryota</taxon>
        <taxon>Viridiplantae</taxon>
        <taxon>Streptophyta</taxon>
        <taxon>Embryophyta</taxon>
        <taxon>Tracheophyta</taxon>
        <taxon>Spermatophyta</taxon>
        <taxon>Magnoliopsida</taxon>
        <taxon>eudicotyledons</taxon>
        <taxon>Gunneridae</taxon>
        <taxon>Pentapetalae</taxon>
        <taxon>rosids</taxon>
        <taxon>malvids</taxon>
        <taxon>Brassicales</taxon>
        <taxon>Brassicaceae</taxon>
        <taxon>Camelineae</taxon>
        <taxon>Camelina</taxon>
    </lineage>
</organism>
<dbReference type="Pfam" id="PF13976">
    <property type="entry name" value="gag_pre-integrs"/>
    <property type="match status" value="1"/>
</dbReference>
<proteinExistence type="predicted"/>
<dbReference type="SUPFAM" id="SSF53098">
    <property type="entry name" value="Ribonuclease H-like"/>
    <property type="match status" value="1"/>
</dbReference>
<feature type="domain" description="Integrase catalytic" evidence="6">
    <location>
        <begin position="791"/>
        <end position="963"/>
    </location>
</feature>
<dbReference type="PROSITE" id="PS50158">
    <property type="entry name" value="ZF_CCHC"/>
    <property type="match status" value="1"/>
</dbReference>
<keyword evidence="1" id="KW-0645">Protease</keyword>
<dbReference type="PANTHER" id="PTHR42648">
    <property type="entry name" value="TRANSPOSASE, PUTATIVE-RELATED"/>
    <property type="match status" value="1"/>
</dbReference>
<dbReference type="GeneID" id="104748751"/>
<dbReference type="Pfam" id="PF22936">
    <property type="entry name" value="Pol_BBD"/>
    <property type="match status" value="1"/>
</dbReference>
<sequence length="1093" mass="124608">MESYGDLFNNNKVILDDGNYGFWKSRIKSIIGGIDRLAWKAVLEKWEEPTIKDESGERIPKPEADWTDNEQKRSKYNSRALSAIHCSVGRKQFELIQGCETAKEAWDILQIHYEGTTKVQSSRKDMLASRFENLKMEEHESISDFSSKLSALAQEALTLGKTYKDQKLVKKFLRCLPSRFMGYKTALTVSQDLDNLSYGEVVGMLQAHEMELNGIKKPKGIALAVSKDLTDQGEEDAVSLLVRRFDRALRRIEQGQGQKKNNSFKKTSEDKKADMQCHECKGYGHFIRECPTIKLRDAKCTICKGTGHTHEECVSNSKFKKEKSMISIENESDSDSSSEEELINLVAMVGITEFENGEEVTDSESEGEEVLDIVQSYKEVRNTLISLGKENQGLITEKLRLEALVMSLQNELVDEKKLAKDSLDLMKEKLVLSAKADKLEEELLKERKKSTKLQSELDQQYRKIHMFAGTKQLDKILSYGRTEKTHRGLGFTENKGAKSQTTKFVSARAYQSEKETSYGVSNGSLSCYFCGKIGHYKRFCYKYWQKVCTLKQQGRFFWNGIRRQVWMKKADLYQSGSMVASGSGFRCNMAMITEEQEETEPMCDMAMITEEQEDTEPWFFDSGCSRHMTGTKSNLQKFKKLKGGTVTFGDGNHGFIQGKGTTRDTELPQLVNVYLVQGLHANLISISQLCDEGLSVLFTKIDCKSLDESGNVKLYGVRSGNNCYMWEKHSIKCYSARASIDLWHQRLGHMNTRNLATLVNKEIIRRVPKLKGEDNMVCGPFNQGKQVKIQHKKVPDVQSKSALELVHMDLMGPMQVESLAGKKYVFVLVDDYYRYTWVRFIREKSDTIDSFKILALQLLNERGGIKKIRSDHGGEFQYEAMKEFCEQHGIAHQFSAPRTPQQNGVVERKNRTLQEMARAMIHGNQVPKKFWAEALNTACYIINRVYVRRDTTKTPYEYGEDYLGKFDSRSDEGMFLGYAESSTAFRVYNRRTCLIMESVNVVFDDQSVAVQGDDSDSDSEQVSITQAHNEVSELDSSVTKPEEVQRVHKNHSSSDVIGDLIEKMKTRGVQIDFKKMRSYFTTLETVSMSVLCP</sequence>
<reference evidence="7" key="1">
    <citation type="journal article" date="2014" name="Nat. Commun.">
        <title>The emerging biofuel crop Camelina sativa retains a highly undifferentiated hexaploid genome structure.</title>
        <authorList>
            <person name="Kagale S."/>
            <person name="Koh C."/>
            <person name="Nixon J."/>
            <person name="Bollina V."/>
            <person name="Clarke W.E."/>
            <person name="Tuteja R."/>
            <person name="Spillane C."/>
            <person name="Robinson S.J."/>
            <person name="Links M.G."/>
            <person name="Clarke C."/>
            <person name="Higgins E.E."/>
            <person name="Huebert T."/>
            <person name="Sharpe A.G."/>
            <person name="Parkin I.A."/>
        </authorList>
    </citation>
    <scope>NUCLEOTIDE SEQUENCE [LARGE SCALE GENOMIC DNA]</scope>
    <source>
        <strain evidence="7">cv. DH55</strain>
    </source>
</reference>
<keyword evidence="1" id="KW-0378">Hydrolase</keyword>
<keyword evidence="2" id="KW-0863">Zinc-finger</keyword>
<reference evidence="8" key="2">
    <citation type="submission" date="2025-08" db="UniProtKB">
        <authorList>
            <consortium name="RefSeq"/>
        </authorList>
    </citation>
    <scope>IDENTIFICATION</scope>
    <source>
        <tissue evidence="8">Leaf</tissue>
    </source>
</reference>
<feature type="region of interest" description="Disordered" evidence="4">
    <location>
        <begin position="51"/>
        <end position="72"/>
    </location>
</feature>
<evidence type="ECO:0000259" key="6">
    <source>
        <dbReference type="PROSITE" id="PS50994"/>
    </source>
</evidence>
<dbReference type="InterPro" id="IPR001584">
    <property type="entry name" value="Integrase_cat-core"/>
</dbReference>
<dbReference type="InterPro" id="IPR025724">
    <property type="entry name" value="GAG-pre-integrase_dom"/>
</dbReference>
<accession>A0ABM0WBJ4</accession>
<dbReference type="Gene3D" id="4.10.60.10">
    <property type="entry name" value="Zinc finger, CCHC-type"/>
    <property type="match status" value="1"/>
</dbReference>
<gene>
    <name evidence="8" type="primary">LOC104748751</name>
</gene>
<evidence type="ECO:0000313" key="8">
    <source>
        <dbReference type="RefSeq" id="XP_010468650.1"/>
    </source>
</evidence>
<dbReference type="InterPro" id="IPR012337">
    <property type="entry name" value="RNaseH-like_sf"/>
</dbReference>
<evidence type="ECO:0000259" key="5">
    <source>
        <dbReference type="PROSITE" id="PS50158"/>
    </source>
</evidence>
<evidence type="ECO:0000256" key="4">
    <source>
        <dbReference type="SAM" id="MobiDB-lite"/>
    </source>
</evidence>
<dbReference type="InterPro" id="IPR001878">
    <property type="entry name" value="Znf_CCHC"/>
</dbReference>
<keyword evidence="2" id="KW-0479">Metal-binding</keyword>
<evidence type="ECO:0000256" key="1">
    <source>
        <dbReference type="ARBA" id="ARBA00022670"/>
    </source>
</evidence>
<dbReference type="Gene3D" id="3.30.420.10">
    <property type="entry name" value="Ribonuclease H-like superfamily/Ribonuclease H"/>
    <property type="match status" value="1"/>
</dbReference>
<evidence type="ECO:0000256" key="3">
    <source>
        <dbReference type="SAM" id="Coils"/>
    </source>
</evidence>
<feature type="coiled-coil region" evidence="3">
    <location>
        <begin position="391"/>
        <end position="456"/>
    </location>
</feature>
<evidence type="ECO:0000313" key="7">
    <source>
        <dbReference type="Proteomes" id="UP000694864"/>
    </source>
</evidence>
<keyword evidence="3" id="KW-0175">Coiled coil</keyword>
<dbReference type="InterPro" id="IPR054722">
    <property type="entry name" value="PolX-like_BBD"/>
</dbReference>
<dbReference type="InterPro" id="IPR057670">
    <property type="entry name" value="SH3_retrovirus"/>
</dbReference>
<keyword evidence="2" id="KW-0862">Zinc</keyword>
<dbReference type="InterPro" id="IPR036875">
    <property type="entry name" value="Znf_CCHC_sf"/>
</dbReference>
<dbReference type="PANTHER" id="PTHR42648:SF21">
    <property type="entry name" value="CYSTEINE-RICH RLK (RECEPTOR-LIKE PROTEIN KINASE) 8"/>
    <property type="match status" value="1"/>
</dbReference>
<keyword evidence="7" id="KW-1185">Reference proteome</keyword>
<dbReference type="Proteomes" id="UP000694864">
    <property type="component" value="Chromosome 15"/>
</dbReference>
<protein>
    <submittedName>
        <fullName evidence="8">Uncharacterized protein LOC104748751</fullName>
    </submittedName>
</protein>